<dbReference type="SUPFAM" id="SSF143011">
    <property type="entry name" value="RelE-like"/>
    <property type="match status" value="1"/>
</dbReference>
<dbReference type="InterPro" id="IPR007712">
    <property type="entry name" value="RelE/ParE_toxin"/>
</dbReference>
<keyword evidence="4" id="KW-1185">Reference proteome</keyword>
<dbReference type="Pfam" id="PF05016">
    <property type="entry name" value="ParE_toxin"/>
    <property type="match status" value="1"/>
</dbReference>
<evidence type="ECO:0000313" key="4">
    <source>
        <dbReference type="Proteomes" id="UP000602381"/>
    </source>
</evidence>
<proteinExistence type="inferred from homology"/>
<comment type="caution">
    <text evidence="3">The sequence shown here is derived from an EMBL/GenBank/DDBJ whole genome shotgun (WGS) entry which is preliminary data.</text>
</comment>
<dbReference type="RefSeq" id="WP_150006476.1">
    <property type="nucleotide sequence ID" value="NZ_BMOV01000010.1"/>
</dbReference>
<gene>
    <name evidence="3" type="ORF">GCM10007972_24860</name>
</gene>
<dbReference type="Proteomes" id="UP000602381">
    <property type="component" value="Unassembled WGS sequence"/>
</dbReference>
<dbReference type="InterPro" id="IPR051803">
    <property type="entry name" value="TA_system_RelE-like_toxin"/>
</dbReference>
<evidence type="ECO:0000256" key="2">
    <source>
        <dbReference type="ARBA" id="ARBA00022649"/>
    </source>
</evidence>
<sequence>MSRRVAITPTAEADLDDILHFIAVDNPAAARRFVTTLRARMKTLARMPERCPRAPEDGLDGLEIRHLITSGYRILFTVDADLIVILQVRHGARLPATED</sequence>
<accession>A0ABQ2LGP5</accession>
<dbReference type="EMBL" id="BMOV01000010">
    <property type="protein sequence ID" value="GGO16152.1"/>
    <property type="molecule type" value="Genomic_DNA"/>
</dbReference>
<keyword evidence="2" id="KW-1277">Toxin-antitoxin system</keyword>
<organism evidence="3 4">
    <name type="scientific">Iodidimonas muriae</name>
    <dbReference type="NCBI Taxonomy" id="261467"/>
    <lineage>
        <taxon>Bacteria</taxon>
        <taxon>Pseudomonadati</taxon>
        <taxon>Pseudomonadota</taxon>
        <taxon>Alphaproteobacteria</taxon>
        <taxon>Iodidimonadales</taxon>
        <taxon>Iodidimonadaceae</taxon>
        <taxon>Iodidimonas</taxon>
    </lineage>
</organism>
<evidence type="ECO:0000256" key="1">
    <source>
        <dbReference type="ARBA" id="ARBA00006226"/>
    </source>
</evidence>
<dbReference type="Gene3D" id="3.30.2310.20">
    <property type="entry name" value="RelE-like"/>
    <property type="match status" value="1"/>
</dbReference>
<name>A0ABQ2LGP5_9PROT</name>
<dbReference type="InterPro" id="IPR035093">
    <property type="entry name" value="RelE/ParE_toxin_dom_sf"/>
</dbReference>
<reference evidence="4" key="1">
    <citation type="journal article" date="2019" name="Int. J. Syst. Evol. Microbiol.">
        <title>The Global Catalogue of Microorganisms (GCM) 10K type strain sequencing project: providing services to taxonomists for standard genome sequencing and annotation.</title>
        <authorList>
            <consortium name="The Broad Institute Genomics Platform"/>
            <consortium name="The Broad Institute Genome Sequencing Center for Infectious Disease"/>
            <person name="Wu L."/>
            <person name="Ma J."/>
        </authorList>
    </citation>
    <scope>NUCLEOTIDE SEQUENCE [LARGE SCALE GENOMIC DNA]</scope>
    <source>
        <strain evidence="4">JCM 17843</strain>
    </source>
</reference>
<evidence type="ECO:0000313" key="3">
    <source>
        <dbReference type="EMBL" id="GGO16152.1"/>
    </source>
</evidence>
<dbReference type="PANTHER" id="PTHR33755">
    <property type="entry name" value="TOXIN PARE1-RELATED"/>
    <property type="match status" value="1"/>
</dbReference>
<protein>
    <submittedName>
        <fullName evidence="3">Plasmid stabilization protein</fullName>
    </submittedName>
</protein>
<comment type="similarity">
    <text evidence="1">Belongs to the RelE toxin family.</text>
</comment>